<dbReference type="Gene3D" id="2.60.120.200">
    <property type="match status" value="1"/>
</dbReference>
<dbReference type="CDD" id="cd00110">
    <property type="entry name" value="LamG"/>
    <property type="match status" value="1"/>
</dbReference>
<dbReference type="InterPro" id="IPR032179">
    <property type="entry name" value="Cry22Aa_Ig-like"/>
</dbReference>
<evidence type="ECO:0000256" key="1">
    <source>
        <dbReference type="ARBA" id="ARBA00022729"/>
    </source>
</evidence>
<dbReference type="OrthoDB" id="2582440at2"/>
<keyword evidence="4" id="KW-0812">Transmembrane</keyword>
<keyword evidence="8" id="KW-1185">Reference proteome</keyword>
<dbReference type="PANTHER" id="PTHR24273">
    <property type="entry name" value="FI04643P-RELATED"/>
    <property type="match status" value="1"/>
</dbReference>
<dbReference type="Pfam" id="PF13385">
    <property type="entry name" value="Laminin_G_3"/>
    <property type="match status" value="1"/>
</dbReference>
<feature type="domain" description="HYR" evidence="6">
    <location>
        <begin position="121"/>
        <end position="207"/>
    </location>
</feature>
<dbReference type="PANTHER" id="PTHR24273:SF32">
    <property type="entry name" value="HYALIN"/>
    <property type="match status" value="1"/>
</dbReference>
<dbReference type="Pfam" id="PF02494">
    <property type="entry name" value="HYR"/>
    <property type="match status" value="1"/>
</dbReference>
<dbReference type="RefSeq" id="WP_140990751.1">
    <property type="nucleotide sequence ID" value="NZ_VHIQ01000006.1"/>
</dbReference>
<accession>A0A506PFB5</accession>
<dbReference type="InterPro" id="IPR003410">
    <property type="entry name" value="HYR_dom"/>
</dbReference>
<comment type="caution">
    <text evidence="7">The sequence shown here is derived from an EMBL/GenBank/DDBJ whole genome shotgun (WGS) entry which is preliminary data.</text>
</comment>
<dbReference type="Gene3D" id="2.60.40.10">
    <property type="entry name" value="Immunoglobulins"/>
    <property type="match status" value="4"/>
</dbReference>
<dbReference type="Proteomes" id="UP000317332">
    <property type="component" value="Unassembled WGS sequence"/>
</dbReference>
<dbReference type="PROSITE" id="PS50025">
    <property type="entry name" value="LAM_G_DOMAIN"/>
    <property type="match status" value="1"/>
</dbReference>
<dbReference type="InterPro" id="IPR006558">
    <property type="entry name" value="LamG-like"/>
</dbReference>
<evidence type="ECO:0000256" key="2">
    <source>
        <dbReference type="ARBA" id="ARBA00022737"/>
    </source>
</evidence>
<sequence>MKAQYKYLIGIMSIVMLSLSIYIIWSRNACENDVTPPIILLPAPNLLLPTDIGECTASITEGVLSVPTGGDFCGVASVTPSVSPVGNPPRFVFPVGETIVTWTVTDASGNFTTSTQSVTVFDNEEPQITCTSDITVQTIPGECNALVNVPIPNATDNCSIISVVNDYNSGGADATDRYPIGTTVVTYTVTDSAGFTASCSINIIVENSQIPVITLIDSDTIVLEACDEYIEYGATAVDSCLGNLTSDIIIDNSAVNTGAVGTYQVSYNVSNSLGVAANTVFRTINVVDTTAPTLTLVGPSVLNIGACSTYTELGAIAIDPCFGNVSSAVVVDNASIDTNTIGEYTVTYNLMDASNNVAAQITRIVNVTITSPPEITILGDNPQIIEACSPYIELDAIAIEPCFGTDLTSGLVIDISNVDTSTIGTYIVSYNITDNDGNEAIEMTRVVEVVDSTAPEITLIGDNPQIIEACTPYIELGATTTDCSAHTLEIDTAAIDLGTEGTYTAIYTTCDDYGNCSTISREVQVVISNPTANAGDDFTNNICTETTINLAANSVIGTNASGLWTVTSGQTTDFSFSDPTSPTSTFTGDVGETYILTWTITDPCRSISDSITVTFINCSALDFDGVDDNITFRNNYNLTNNFSLELWVKPEAQNNSIQTILSKREVNNLVDGYDLRLVDNYISFNWNNAQALSSPYRMNTNQWHHVTVTFQNNTYRLYIDGVLINSTTGALPIENTSDFIVGAMHNSVNPPFRPRNYFDGGMDEFRIWNVALSENQIRTMMNQEIENSGGMIICSEVPLDIDGLTWNELRGYYRMNQNSDLFGGNLVPTNANGINGLLRFMTTLQPETAPLPYISNNNGNWTDNNTWLHGNVQAAPNSIGIDNTTPIDWNIVRTSHNISSGNNNLTVLGLLVDDNTLVIENSNPSDGQSLRVTNYLKLNGILKLVGESQLLQDINSIVDYSGTGSLHRDQQGTSNLFNYNYWSSPVSADGFNYTIGNVLHDGLQPVLWTGAVDANPNTTPITLSNRWLYLYENYPINSYADWRAINQTDDVAVGLGFLMKGSGSTSPQQNYTFIGQPNNGYITSPITANYSALLGNPYPSAIDAHEFILDNSSSMLGTLYFWEHFETNNTHILRDYQGGYAAYTLTGGTPAVSPPDISNLGVPAKIPERHIAVAQGFLVQANDVGGTLIFENDQRVFVKEAVTGEVDNGSIFMRSTNQNSENSNENLIKRIRLKFTAPDGAARHLLLGFVPNNQADDGVNYGYDALNSETLPNDISWNINYQNYIIQGVGDFDDSKMYPVNIFLETAGLVELELTALENFEEPVDVYLYDALTNTSHRINGINFTDNLMANNYIDRFYITFKPTNTLTVKDFTENNISIKYLLNSNQIMISYPNGIEITTIELINLLGQNVQTWNTNQMEQPSNTILIPVENISEGIYIVNAHSQNIKISSKKIVVQY</sequence>
<proteinExistence type="predicted"/>
<evidence type="ECO:0000259" key="5">
    <source>
        <dbReference type="PROSITE" id="PS50025"/>
    </source>
</evidence>
<dbReference type="InterPro" id="IPR001791">
    <property type="entry name" value="Laminin_G"/>
</dbReference>
<dbReference type="GO" id="GO:0004553">
    <property type="term" value="F:hydrolase activity, hydrolyzing O-glycosyl compounds"/>
    <property type="evidence" value="ECO:0007669"/>
    <property type="project" value="UniProtKB-ARBA"/>
</dbReference>
<keyword evidence="4" id="KW-0472">Membrane</keyword>
<feature type="transmembrane region" description="Helical" evidence="4">
    <location>
        <begin position="7"/>
        <end position="25"/>
    </location>
</feature>
<keyword evidence="4" id="KW-1133">Transmembrane helix</keyword>
<reference evidence="7 8" key="1">
    <citation type="submission" date="2019-06" db="EMBL/GenBank/DDBJ databases">
        <title>Flavobacteriaceae Paucihalobacterium erythroidium CWB-1, complete genome.</title>
        <authorList>
            <person name="Wu S."/>
        </authorList>
    </citation>
    <scope>NUCLEOTIDE SEQUENCE [LARGE SCALE GENOMIC DNA]</scope>
    <source>
        <strain evidence="7 8">CWB-1</strain>
    </source>
</reference>
<keyword evidence="3" id="KW-1015">Disulfide bond</keyword>
<dbReference type="PROSITE" id="PS50825">
    <property type="entry name" value="HYR"/>
    <property type="match status" value="1"/>
</dbReference>
<gene>
    <name evidence="7" type="ORF">FJ651_11860</name>
</gene>
<dbReference type="Pfam" id="PF16403">
    <property type="entry name" value="Bact_surface_Ig-like"/>
    <property type="match status" value="4"/>
</dbReference>
<dbReference type="InterPro" id="IPR013320">
    <property type="entry name" value="ConA-like_dom_sf"/>
</dbReference>
<dbReference type="SUPFAM" id="SSF49899">
    <property type="entry name" value="Concanavalin A-like lectins/glucanases"/>
    <property type="match status" value="1"/>
</dbReference>
<evidence type="ECO:0000256" key="4">
    <source>
        <dbReference type="SAM" id="Phobius"/>
    </source>
</evidence>
<evidence type="ECO:0000313" key="8">
    <source>
        <dbReference type="Proteomes" id="UP000317332"/>
    </source>
</evidence>
<keyword evidence="1" id="KW-0732">Signal</keyword>
<protein>
    <submittedName>
        <fullName evidence="7">DUF5011 domain-containing protein</fullName>
    </submittedName>
</protein>
<organism evidence="7 8">
    <name type="scientific">Paucihalobacter ruber</name>
    <dbReference type="NCBI Taxonomy" id="2567861"/>
    <lineage>
        <taxon>Bacteria</taxon>
        <taxon>Pseudomonadati</taxon>
        <taxon>Bacteroidota</taxon>
        <taxon>Flavobacteriia</taxon>
        <taxon>Flavobacteriales</taxon>
        <taxon>Flavobacteriaceae</taxon>
        <taxon>Paucihalobacter</taxon>
    </lineage>
</organism>
<dbReference type="InterPro" id="IPR013783">
    <property type="entry name" value="Ig-like_fold"/>
</dbReference>
<dbReference type="SMART" id="SM00560">
    <property type="entry name" value="LamGL"/>
    <property type="match status" value="1"/>
</dbReference>
<feature type="domain" description="Laminin G" evidence="5">
    <location>
        <begin position="619"/>
        <end position="794"/>
    </location>
</feature>
<evidence type="ECO:0000256" key="3">
    <source>
        <dbReference type="ARBA" id="ARBA00023157"/>
    </source>
</evidence>
<evidence type="ECO:0000313" key="7">
    <source>
        <dbReference type="EMBL" id="TPV32254.1"/>
    </source>
</evidence>
<dbReference type="GO" id="GO:0005975">
    <property type="term" value="P:carbohydrate metabolic process"/>
    <property type="evidence" value="ECO:0007669"/>
    <property type="project" value="UniProtKB-ARBA"/>
</dbReference>
<evidence type="ECO:0000259" key="6">
    <source>
        <dbReference type="PROSITE" id="PS50825"/>
    </source>
</evidence>
<keyword evidence="2" id="KW-0677">Repeat</keyword>
<dbReference type="EMBL" id="VHIQ01000006">
    <property type="protein sequence ID" value="TPV32254.1"/>
    <property type="molecule type" value="Genomic_DNA"/>
</dbReference>
<dbReference type="SMART" id="SM00282">
    <property type="entry name" value="LamG"/>
    <property type="match status" value="1"/>
</dbReference>
<name>A0A506PFB5_9FLAO</name>